<gene>
    <name evidence="2" type="ORF">C7M71_001135</name>
</gene>
<proteinExistence type="predicted"/>
<dbReference type="OrthoDB" id="9785768at2"/>
<dbReference type="Gene3D" id="3.40.47.10">
    <property type="match status" value="1"/>
</dbReference>
<dbReference type="EMBL" id="CP031264">
    <property type="protein sequence ID" value="AXI76287.1"/>
    <property type="molecule type" value="Genomic_DNA"/>
</dbReference>
<organism evidence="2 3">
    <name type="scientific">Peterkaempfera bronchialis</name>
    <dbReference type="NCBI Taxonomy" id="2126346"/>
    <lineage>
        <taxon>Bacteria</taxon>
        <taxon>Bacillati</taxon>
        <taxon>Actinomycetota</taxon>
        <taxon>Actinomycetes</taxon>
        <taxon>Kitasatosporales</taxon>
        <taxon>Streptomycetaceae</taxon>
        <taxon>Peterkaempfera</taxon>
    </lineage>
</organism>
<keyword evidence="3" id="KW-1185">Reference proteome</keyword>
<dbReference type="AlphaFoldDB" id="A0A345SRD2"/>
<dbReference type="Proteomes" id="UP000249340">
    <property type="component" value="Chromosome"/>
</dbReference>
<reference evidence="3" key="1">
    <citation type="submission" date="2018-07" db="EMBL/GenBank/DDBJ databases">
        <title>Streptacidiphilus bronchialis DSM 106435 chromosome.</title>
        <authorList>
            <person name="Batra D."/>
            <person name="Gulvik C.A."/>
        </authorList>
    </citation>
    <scope>NUCLEOTIDE SEQUENCE [LARGE SCALE GENOMIC DNA]</scope>
    <source>
        <strain evidence="3">DSM 106435</strain>
    </source>
</reference>
<dbReference type="PANTHER" id="PTHR42870">
    <property type="entry name" value="ACETYL-COA C-ACETYLTRANSFERASE"/>
    <property type="match status" value="1"/>
</dbReference>
<dbReference type="RefSeq" id="WP_111489143.1">
    <property type="nucleotide sequence ID" value="NZ_CP031264.1"/>
</dbReference>
<dbReference type="InterPro" id="IPR055140">
    <property type="entry name" value="Thiolase_C_2"/>
</dbReference>
<dbReference type="CDD" id="cd00829">
    <property type="entry name" value="SCP-x_thiolase"/>
    <property type="match status" value="1"/>
</dbReference>
<dbReference type="PANTHER" id="PTHR42870:SF1">
    <property type="entry name" value="NON-SPECIFIC LIPID-TRANSFER PROTEIN-LIKE 2"/>
    <property type="match status" value="1"/>
</dbReference>
<evidence type="ECO:0000313" key="2">
    <source>
        <dbReference type="EMBL" id="AXI76287.1"/>
    </source>
</evidence>
<dbReference type="GO" id="GO:0016747">
    <property type="term" value="F:acyltransferase activity, transferring groups other than amino-acyl groups"/>
    <property type="evidence" value="ECO:0007669"/>
    <property type="project" value="InterPro"/>
</dbReference>
<sequence length="378" mass="39328">MTSTVVIAGAAESARIGIVPDQSAISLAAESVRTALAECGLTPADVDGIATTLPPVDVAHYLGIRPRWLDGTMVGGCSYMLHVRHAVAAIRSGAASVVVVAHGESGRSRVGAPGWSPNPSSAVGQFEQPYGVSGTFSWFTLPAMAYLHRYGLSHEALAAVPVAQSAWASQNPRALRNKLLDTEAVLNSRLIAWPFHVLECCPLTDGGGALVLMSAERAADLPMRHRPVTVRGSGESSEGPGPSSMEDLTTFAGFREAAAAALREADLTTADIDHLMVYDAYAHIPLYGLEDLGFVGRGEAVPFIESGATLPGGSLPMNTNGGGLLYTHTGMYGMFAIQEAVRQLRGDAAVQVDGVRTSLVQGIGGMFSAAGTLVLSDS</sequence>
<protein>
    <submittedName>
        <fullName evidence="2">Thiolase</fullName>
    </submittedName>
</protein>
<dbReference type="SUPFAM" id="SSF53901">
    <property type="entry name" value="Thiolase-like"/>
    <property type="match status" value="1"/>
</dbReference>
<dbReference type="PIRSF" id="PIRSF000429">
    <property type="entry name" value="Ac-CoA_Ac_transf"/>
    <property type="match status" value="1"/>
</dbReference>
<dbReference type="InterPro" id="IPR002155">
    <property type="entry name" value="Thiolase"/>
</dbReference>
<evidence type="ECO:0000313" key="3">
    <source>
        <dbReference type="Proteomes" id="UP000249340"/>
    </source>
</evidence>
<feature type="domain" description="Thiolase C-terminal" evidence="1">
    <location>
        <begin position="235"/>
        <end position="376"/>
    </location>
</feature>
<dbReference type="InterPro" id="IPR016039">
    <property type="entry name" value="Thiolase-like"/>
</dbReference>
<dbReference type="KEGG" id="stri:C7M71_001135"/>
<dbReference type="Pfam" id="PF22691">
    <property type="entry name" value="Thiolase_C_1"/>
    <property type="match status" value="1"/>
</dbReference>
<name>A0A345SRD2_9ACTN</name>
<accession>A0A345SRD2</accession>
<evidence type="ECO:0000259" key="1">
    <source>
        <dbReference type="Pfam" id="PF22691"/>
    </source>
</evidence>